<proteinExistence type="predicted"/>
<evidence type="ECO:0000313" key="3">
    <source>
        <dbReference type="Proteomes" id="UP000824998"/>
    </source>
</evidence>
<name>A0A9P7YC18_9HELO</name>
<dbReference type="AlphaFoldDB" id="A0A9P7YC18"/>
<dbReference type="EMBL" id="MU251672">
    <property type="protein sequence ID" value="KAG9230447.1"/>
    <property type="molecule type" value="Genomic_DNA"/>
</dbReference>
<comment type="caution">
    <text evidence="2">The sequence shown here is derived from an EMBL/GenBank/DDBJ whole genome shotgun (WGS) entry which is preliminary data.</text>
</comment>
<feature type="region of interest" description="Disordered" evidence="1">
    <location>
        <begin position="60"/>
        <end position="83"/>
    </location>
</feature>
<reference evidence="2" key="1">
    <citation type="journal article" date="2021" name="IMA Fungus">
        <title>Genomic characterization of three marine fungi, including Emericellopsis atlantica sp. nov. with signatures of a generalist lifestyle and marine biomass degradation.</title>
        <authorList>
            <person name="Hagestad O.C."/>
            <person name="Hou L."/>
            <person name="Andersen J.H."/>
            <person name="Hansen E.H."/>
            <person name="Altermark B."/>
            <person name="Li C."/>
            <person name="Kuhnert E."/>
            <person name="Cox R.J."/>
            <person name="Crous P.W."/>
            <person name="Spatafora J.W."/>
            <person name="Lail K."/>
            <person name="Amirebrahimi M."/>
            <person name="Lipzen A."/>
            <person name="Pangilinan J."/>
            <person name="Andreopoulos W."/>
            <person name="Hayes R.D."/>
            <person name="Ng V."/>
            <person name="Grigoriev I.V."/>
            <person name="Jackson S.A."/>
            <person name="Sutton T.D.S."/>
            <person name="Dobson A.D.W."/>
            <person name="Rama T."/>
        </authorList>
    </citation>
    <scope>NUCLEOTIDE SEQUENCE</scope>
    <source>
        <strain evidence="2">TRa018bII</strain>
    </source>
</reference>
<feature type="region of interest" description="Disordered" evidence="1">
    <location>
        <begin position="159"/>
        <end position="233"/>
    </location>
</feature>
<keyword evidence="3" id="KW-1185">Reference proteome</keyword>
<sequence length="367" mass="40089">MVSKRFEPFDVSSSQLCIGEPRPGWDAVLIGRSLEPGWEVPQREGGNGVWLVMVRRRASCLPPPPTPSQMSPPTRRHRTPESALATDLQKRASAAGTNSTSIGPAIGSRLIAAPPRYLPAGESWPWRTSSPLTRWTSSGITPAAPLETSSHSTRAPLLRTTHSPLPRPTHSTLTTLPRTRREGQPKSRCPDPKSADMTAVTDFSNAHPVPRPAKLPLPGRVASADASRRGGRLTAPSDAYRATLFMGAASIAVSGPLVWVDGGDDVSLTCEYRTVLRDRPRGSWMWSGEAWLRAFSYAKEPLSKPSGPRRKGRFTTPRGGWSEEEATWCGDGISRLQAMPTRESSEDECQHLGLRWTRTRHACHGSE</sequence>
<evidence type="ECO:0000313" key="2">
    <source>
        <dbReference type="EMBL" id="KAG9230447.1"/>
    </source>
</evidence>
<gene>
    <name evidence="2" type="ORF">BJ875DRAFT_445024</name>
</gene>
<organism evidence="2 3">
    <name type="scientific">Amylocarpus encephaloides</name>
    <dbReference type="NCBI Taxonomy" id="45428"/>
    <lineage>
        <taxon>Eukaryota</taxon>
        <taxon>Fungi</taxon>
        <taxon>Dikarya</taxon>
        <taxon>Ascomycota</taxon>
        <taxon>Pezizomycotina</taxon>
        <taxon>Leotiomycetes</taxon>
        <taxon>Helotiales</taxon>
        <taxon>Helotiales incertae sedis</taxon>
        <taxon>Amylocarpus</taxon>
    </lineage>
</organism>
<protein>
    <submittedName>
        <fullName evidence="2">Uncharacterized protein</fullName>
    </submittedName>
</protein>
<evidence type="ECO:0000256" key="1">
    <source>
        <dbReference type="SAM" id="MobiDB-lite"/>
    </source>
</evidence>
<accession>A0A9P7YC18</accession>
<dbReference type="Proteomes" id="UP000824998">
    <property type="component" value="Unassembled WGS sequence"/>
</dbReference>
<feature type="compositionally biased region" description="Basic and acidic residues" evidence="1">
    <location>
        <begin position="179"/>
        <end position="194"/>
    </location>
</feature>